<name>I8UA58_9BACL</name>
<dbReference type="Gene3D" id="3.20.20.100">
    <property type="entry name" value="NADP-dependent oxidoreductase domain"/>
    <property type="match status" value="1"/>
</dbReference>
<dbReference type="eggNOG" id="COG0656">
    <property type="taxonomic scope" value="Bacteria"/>
</dbReference>
<dbReference type="GO" id="GO:0016491">
    <property type="term" value="F:oxidoreductase activity"/>
    <property type="evidence" value="ECO:0007669"/>
    <property type="project" value="UniProtKB-KW"/>
</dbReference>
<dbReference type="InterPro" id="IPR050523">
    <property type="entry name" value="AKR_Detox_Biosynth"/>
</dbReference>
<dbReference type="InterPro" id="IPR036812">
    <property type="entry name" value="NAD(P)_OxRdtase_dom_sf"/>
</dbReference>
<proteinExistence type="predicted"/>
<organism evidence="3 4">
    <name type="scientific">Fictibacillus macauensis ZFHKF-1</name>
    <dbReference type="NCBI Taxonomy" id="1196324"/>
    <lineage>
        <taxon>Bacteria</taxon>
        <taxon>Bacillati</taxon>
        <taxon>Bacillota</taxon>
        <taxon>Bacilli</taxon>
        <taxon>Bacillales</taxon>
        <taxon>Fictibacillaceae</taxon>
        <taxon>Fictibacillus</taxon>
    </lineage>
</organism>
<dbReference type="InterPro" id="IPR023210">
    <property type="entry name" value="NADP_OxRdtase_dom"/>
</dbReference>
<dbReference type="Pfam" id="PF00248">
    <property type="entry name" value="Aldo_ket_red"/>
    <property type="match status" value="1"/>
</dbReference>
<comment type="caution">
    <text evidence="3">The sequence shown here is derived from an EMBL/GenBank/DDBJ whole genome shotgun (WGS) entry which is preliminary data.</text>
</comment>
<evidence type="ECO:0000313" key="3">
    <source>
        <dbReference type="EMBL" id="EIT83673.1"/>
    </source>
</evidence>
<evidence type="ECO:0000259" key="2">
    <source>
        <dbReference type="Pfam" id="PF00248"/>
    </source>
</evidence>
<dbReference type="STRING" id="1196324.A374_19175"/>
<protein>
    <submittedName>
        <fullName evidence="3">Aldo/keto reductase</fullName>
    </submittedName>
</protein>
<dbReference type="SUPFAM" id="SSF51430">
    <property type="entry name" value="NAD(P)-linked oxidoreductase"/>
    <property type="match status" value="1"/>
</dbReference>
<gene>
    <name evidence="3" type="ORF">A374_19175</name>
</gene>
<evidence type="ECO:0000313" key="4">
    <source>
        <dbReference type="Proteomes" id="UP000004080"/>
    </source>
</evidence>
<dbReference type="RefSeq" id="WP_007203899.1">
    <property type="nucleotide sequence ID" value="NZ_AKKV01000053.1"/>
</dbReference>
<keyword evidence="1" id="KW-0560">Oxidoreductase</keyword>
<keyword evidence="4" id="KW-1185">Reference proteome</keyword>
<dbReference type="PANTHER" id="PTHR43364">
    <property type="entry name" value="NADH-SPECIFIC METHYLGLYOXAL REDUCTASE-RELATED"/>
    <property type="match status" value="1"/>
</dbReference>
<dbReference type="EMBL" id="AKKV01000053">
    <property type="protein sequence ID" value="EIT83673.1"/>
    <property type="molecule type" value="Genomic_DNA"/>
</dbReference>
<accession>I8UA58</accession>
<feature type="domain" description="NADP-dependent oxidoreductase" evidence="2">
    <location>
        <begin position="19"/>
        <end position="320"/>
    </location>
</feature>
<dbReference type="PANTHER" id="PTHR43364:SF4">
    <property type="entry name" value="NAD(P)-LINKED OXIDOREDUCTASE SUPERFAMILY PROTEIN"/>
    <property type="match status" value="1"/>
</dbReference>
<dbReference type="PATRIC" id="fig|1196324.3.peg.3895"/>
<dbReference type="Proteomes" id="UP000004080">
    <property type="component" value="Unassembled WGS sequence"/>
</dbReference>
<reference evidence="3 4" key="1">
    <citation type="journal article" date="2012" name="J. Bacteriol.">
        <title>Genome of Bacillus macauensis ZFHKF-1, a Long-Chain-Forming Bacterium.</title>
        <authorList>
            <person name="Cai L."/>
            <person name="Zhang T."/>
        </authorList>
    </citation>
    <scope>NUCLEOTIDE SEQUENCE [LARGE SCALE GENOMIC DNA]</scope>
    <source>
        <strain evidence="3 4">ZFHKF-1</strain>
    </source>
</reference>
<dbReference type="AlphaFoldDB" id="I8UA58"/>
<evidence type="ECO:0000256" key="1">
    <source>
        <dbReference type="ARBA" id="ARBA00023002"/>
    </source>
</evidence>
<sequence>MTAIPNRKLGQSELEISALGLGTWQFSQGSGLVGKWWSVLDHAAIEEIVKISLEGGINWFDTAEAYGGGKSEEALAEALNALGEEANEALIATKWWPLMRTAGSLTKTIDERLTALRGRAIDLYQVHQPYSLSSETAEMKKMATLIREKKIRYAGVSNFSAKKMWRAHRELEKEGFPLVSNQVKYSLLDRRIEHNGILNTAKELGITIIAYSPLEQGILTGKFHKDEQLIKNVSPLRKMTSSFKASSLKRTLPLIDLLDRLALEYEASPSQIALNWLVTFHNETVVAIPGASKHSHAQENIGTLSFQLSQKHLQEIDQVSREVALK</sequence>